<sequence>MLGDASGAVIADYGLMYWFIPSGHAQYWRRLHKGIHALGAHGAEVTCVGVPPTDWMEGPRLHWRIPAGPDGRLTTDPHLLRLAMARAVAAEEAVGRW</sequence>
<dbReference type="Proteomes" id="UP001354709">
    <property type="component" value="Unassembled WGS sequence"/>
</dbReference>
<accession>A0ABU7PTK1</accession>
<dbReference type="RefSeq" id="WP_330808005.1">
    <property type="nucleotide sequence ID" value="NZ_JAZBJO010000005.1"/>
</dbReference>
<dbReference type="EMBL" id="JAZBJO010000005">
    <property type="protein sequence ID" value="MEE4592422.1"/>
    <property type="molecule type" value="Genomic_DNA"/>
</dbReference>
<evidence type="ECO:0000313" key="2">
    <source>
        <dbReference type="Proteomes" id="UP001354709"/>
    </source>
</evidence>
<evidence type="ECO:0000313" key="1">
    <source>
        <dbReference type="EMBL" id="MEE4592422.1"/>
    </source>
</evidence>
<reference evidence="1 2" key="1">
    <citation type="submission" date="2023-11" db="EMBL/GenBank/DDBJ databases">
        <title>30 novel species of actinomycetes from the DSMZ collection.</title>
        <authorList>
            <person name="Nouioui I."/>
        </authorList>
    </citation>
    <scope>NUCLEOTIDE SEQUENCE [LARGE SCALE GENOMIC DNA]</scope>
    <source>
        <strain evidence="1 2">DSM 41524</strain>
    </source>
</reference>
<proteinExistence type="predicted"/>
<keyword evidence="2" id="KW-1185">Reference proteome</keyword>
<organism evidence="1 2">
    <name type="scientific">Streptomyces asiaticus subsp. ignotus</name>
    <dbReference type="NCBI Taxonomy" id="3098222"/>
    <lineage>
        <taxon>Bacteria</taxon>
        <taxon>Bacillati</taxon>
        <taxon>Actinomycetota</taxon>
        <taxon>Actinomycetes</taxon>
        <taxon>Kitasatosporales</taxon>
        <taxon>Streptomycetaceae</taxon>
        <taxon>Streptomyces</taxon>
        <taxon>Streptomyces violaceusniger group</taxon>
    </lineage>
</organism>
<comment type="caution">
    <text evidence="1">The sequence shown here is derived from an EMBL/GenBank/DDBJ whole genome shotgun (WGS) entry which is preliminary data.</text>
</comment>
<protein>
    <submittedName>
        <fullName evidence="1">Uncharacterized protein</fullName>
    </submittedName>
</protein>
<name>A0ABU7PTK1_9ACTN</name>
<gene>
    <name evidence="1" type="ORF">V2J94_11070</name>
</gene>